<dbReference type="PANTHER" id="PTHR35902">
    <property type="entry name" value="S-LAYER DOMAIN-LIKE PROTEIN-RELATED"/>
    <property type="match status" value="1"/>
</dbReference>
<organism evidence="3 4">
    <name type="scientific">Methanospirillum hungatei JF-1 (strain ATCC 27890 / DSM 864 / NBRC 100397 / JF-1)</name>
    <dbReference type="NCBI Taxonomy" id="323259"/>
    <lineage>
        <taxon>Archaea</taxon>
        <taxon>Methanobacteriati</taxon>
        <taxon>Methanobacteriota</taxon>
        <taxon>Stenosarchaea group</taxon>
        <taxon>Methanomicrobia</taxon>
        <taxon>Methanomicrobiales</taxon>
        <taxon>Methanospirillaceae</taxon>
        <taxon>Methanospirillum</taxon>
    </lineage>
</organism>
<dbReference type="eggNOG" id="arCOG04400">
    <property type="taxonomic scope" value="Archaea"/>
</dbReference>
<keyword evidence="2" id="KW-0472">Membrane</keyword>
<evidence type="ECO:0000256" key="1">
    <source>
        <dbReference type="SAM" id="MobiDB-lite"/>
    </source>
</evidence>
<dbReference type="Proteomes" id="UP000001941">
    <property type="component" value="Chromosome"/>
</dbReference>
<feature type="region of interest" description="Disordered" evidence="1">
    <location>
        <begin position="379"/>
        <end position="413"/>
    </location>
</feature>
<evidence type="ECO:0000313" key="4">
    <source>
        <dbReference type="Proteomes" id="UP000001941"/>
    </source>
</evidence>
<evidence type="ECO:0000256" key="2">
    <source>
        <dbReference type="SAM" id="Phobius"/>
    </source>
</evidence>
<dbReference type="GeneID" id="3925234"/>
<evidence type="ECO:0000313" key="3">
    <source>
        <dbReference type="EMBL" id="ABD40090.1"/>
    </source>
</evidence>
<gene>
    <name evidence="3" type="ordered locus">Mhun_0320</name>
</gene>
<dbReference type="EMBL" id="CP000254">
    <property type="protein sequence ID" value="ABD40090.1"/>
    <property type="molecule type" value="Genomic_DNA"/>
</dbReference>
<dbReference type="EnsemblBacteria" id="ABD40090">
    <property type="protein sequence ID" value="ABD40090"/>
    <property type="gene ID" value="Mhun_0320"/>
</dbReference>
<feature type="compositionally biased region" description="Gly residues" evidence="1">
    <location>
        <begin position="379"/>
        <end position="389"/>
    </location>
</feature>
<name>Q2FPV5_METHJ</name>
<keyword evidence="4" id="KW-1185">Reference proteome</keyword>
<feature type="transmembrane region" description="Helical" evidence="2">
    <location>
        <begin position="428"/>
        <end position="445"/>
    </location>
</feature>
<dbReference type="STRING" id="323259.Mhun_0320"/>
<dbReference type="AlphaFoldDB" id="Q2FPV5"/>
<evidence type="ECO:0008006" key="5">
    <source>
        <dbReference type="Google" id="ProtNLM"/>
    </source>
</evidence>
<dbReference type="PANTHER" id="PTHR35902:SF6">
    <property type="entry name" value="CONSERVED WITHIN P. AEROPHILUM"/>
    <property type="match status" value="1"/>
</dbReference>
<keyword evidence="2" id="KW-1133">Transmembrane helix</keyword>
<dbReference type="RefSeq" id="WP_011447385.1">
    <property type="nucleotide sequence ID" value="NC_007796.1"/>
</dbReference>
<reference evidence="4" key="1">
    <citation type="journal article" date="2016" name="Stand. Genomic Sci.">
        <title>Complete genome sequence of Methanospirillum hungatei type strain JF1.</title>
        <authorList>
            <person name="Gunsalus R.P."/>
            <person name="Cook L.E."/>
            <person name="Crable B."/>
            <person name="Rohlin L."/>
            <person name="McDonald E."/>
            <person name="Mouttaki H."/>
            <person name="Sieber J.R."/>
            <person name="Poweleit N."/>
            <person name="Zhou H."/>
            <person name="Lapidus A.L."/>
            <person name="Daligault H.E."/>
            <person name="Land M."/>
            <person name="Gilna P."/>
            <person name="Ivanova N."/>
            <person name="Kyrpides N."/>
            <person name="Culley D.E."/>
            <person name="McInerney M.J."/>
        </authorList>
    </citation>
    <scope>NUCLEOTIDE SEQUENCE [LARGE SCALE GENOMIC DNA]</scope>
    <source>
        <strain evidence="4">ATCC 27890 / DSM 864 / NBRC 100397 / JF-1</strain>
    </source>
</reference>
<dbReference type="HOGENOM" id="CLU_048387_0_0_2"/>
<protein>
    <recommendedName>
        <fullName evidence="5">CARDB domain-containing protein</fullName>
    </recommendedName>
</protein>
<sequence>MNELHIIPVVQNKKSYKWISNLSVIAILLIMLAGVMTCSQPVLGAATNETIDAAGRITVTDVVIEPSVLMTGDVGLITFTVENTGTSNVAITDAQLISKEIVVLNSDVYKSSRTIGAGTRTKFTFTILANQPENIYYPAFYINYKDAGSLRYNVPIRVEEPQIAVSVSGIPQVFTSGVTTRLTLLLGNAKSVNMTGITIIPSGDGIQSNRSSAFIGDLPPHSEKAIPFEITPSKETDLTFNISYTCGMNAHETSYTIAIPLGTDKLAADPIINNIEVTSGSGGNTITGDVSNAGLSDAYGVIVALESAADESGNPNQKYVIGTITSGDFASFEITVPQNLKSVPLVILYKDSSGNQFSKNISIDTNQVNGGFGSAMNGASGGFSGGGNPPSGAPSGQAGGSGPSGRSNPMNPLSGMGSGLNSLPVMEILYGIGILLVIVIIWKIWKRMTNGRKIKISFK</sequence>
<dbReference type="KEGG" id="mhu:Mhun_0320"/>
<dbReference type="InParanoid" id="Q2FPV5"/>
<keyword evidence="2" id="KW-0812">Transmembrane</keyword>
<accession>Q2FPV5</accession>
<feature type="transmembrane region" description="Helical" evidence="2">
    <location>
        <begin position="18"/>
        <end position="36"/>
    </location>
</feature>
<proteinExistence type="predicted"/>
<dbReference type="OrthoDB" id="65070at2157"/>